<evidence type="ECO:0000313" key="4">
    <source>
        <dbReference type="Proteomes" id="UP000279972"/>
    </source>
</evidence>
<reference evidence="2 3" key="1">
    <citation type="submission" date="2018-01" db="EMBL/GenBank/DDBJ databases">
        <title>Draft genome sequences of Chryseobacterium lactis NCTC11390, Chryseobacterium oncorhynchi 701B-08, and Chryseobacterium viscerum 687B-08.</title>
        <authorList>
            <person name="Jeong J.-J."/>
            <person name="Lee Y.J."/>
            <person name="Park B."/>
            <person name="Choi I.-G."/>
            <person name="Kim K.D."/>
        </authorList>
    </citation>
    <scope>NUCLEOTIDE SEQUENCE [LARGE SCALE GENOMIC DNA]</scope>
    <source>
        <strain evidence="2 3">NCTC11390</strain>
    </source>
</reference>
<reference evidence="1 4" key="2">
    <citation type="submission" date="2018-11" db="EMBL/GenBank/DDBJ databases">
        <title>Proposal to divide the Flavobacteriaceae and reorganize its genera based on Amino Acid Identity values calculated from whole genome sequences.</title>
        <authorList>
            <person name="Nicholson A.C."/>
            <person name="Gulvik C.A."/>
            <person name="Whitney A.M."/>
            <person name="Humrighouse B.W."/>
            <person name="Bell M."/>
            <person name="Holmes B."/>
            <person name="Steigerwalt A.G."/>
            <person name="Villarma A."/>
            <person name="Sheth M."/>
            <person name="Batra D."/>
            <person name="Pryor J."/>
            <person name="Bernardet J.-F."/>
            <person name="Hugo C."/>
            <person name="Kampfer P."/>
            <person name="Newman J."/>
            <person name="McQuiston J.R."/>
        </authorList>
    </citation>
    <scope>NUCLEOTIDE SEQUENCE [LARGE SCALE GENOMIC DNA]</scope>
    <source>
        <strain evidence="1 4">KC_1864</strain>
    </source>
</reference>
<sequence length="133" mass="15086">MIAKDDPDYVIEEYKGRIIASHKNNVSQKSMDNIIIVYDKLDFPDYGFYIGLDDSKSAGYRKMEPVNMDDARSYIDWLAEVTNKKDLQQDSSVSVPVPIKEIVGKILSEVGLRRLENTEAQSPSKSRKKGRGI</sequence>
<evidence type="ECO:0000313" key="3">
    <source>
        <dbReference type="Proteomes" id="UP000236262"/>
    </source>
</evidence>
<organism evidence="2 3">
    <name type="scientific">Chryseobacterium lactis</name>
    <dbReference type="NCBI Taxonomy" id="1241981"/>
    <lineage>
        <taxon>Bacteria</taxon>
        <taxon>Pseudomonadati</taxon>
        <taxon>Bacteroidota</taxon>
        <taxon>Flavobacteriia</taxon>
        <taxon>Flavobacteriales</taxon>
        <taxon>Weeksellaceae</taxon>
        <taxon>Chryseobacterium group</taxon>
        <taxon>Chryseobacterium</taxon>
    </lineage>
</organism>
<keyword evidence="4" id="KW-1185">Reference proteome</keyword>
<evidence type="ECO:0000313" key="1">
    <source>
        <dbReference type="EMBL" id="AZA82407.1"/>
    </source>
</evidence>
<dbReference type="EMBL" id="CP033924">
    <property type="protein sequence ID" value="AZA82407.1"/>
    <property type="molecule type" value="Genomic_DNA"/>
</dbReference>
<dbReference type="EMBL" id="PPEH01000003">
    <property type="protein sequence ID" value="PNW13917.1"/>
    <property type="molecule type" value="Genomic_DNA"/>
</dbReference>
<evidence type="ECO:0000313" key="2">
    <source>
        <dbReference type="EMBL" id="PNW13917.1"/>
    </source>
</evidence>
<protein>
    <submittedName>
        <fullName evidence="2">Uncharacterized protein</fullName>
    </submittedName>
</protein>
<dbReference type="AlphaFoldDB" id="A0A3G6RHW1"/>
<proteinExistence type="predicted"/>
<name>A0A3G6RHW1_CHRLC</name>
<dbReference type="RefSeq" id="WP_103290918.1">
    <property type="nucleotide sequence ID" value="NZ_CP033924.1"/>
</dbReference>
<dbReference type="KEGG" id="clac:EG342_11110"/>
<dbReference type="OrthoDB" id="771660at2"/>
<dbReference type="Proteomes" id="UP000236262">
    <property type="component" value="Unassembled WGS sequence"/>
</dbReference>
<accession>A0A3G6RHW1</accession>
<dbReference type="Proteomes" id="UP000279972">
    <property type="component" value="Chromosome"/>
</dbReference>
<gene>
    <name evidence="2" type="ORF">C1637_08585</name>
    <name evidence="1" type="ORF">EG342_11110</name>
</gene>